<sequence length="598" mass="68842">MQNHLAADHPLAQPLPATWMDDQEILHNIDGRMHGPMSRFIKKYFGNFQYVYQDDASLEIQLSGRVVGRCAVPSAAPSPGNFLQWFSSYLSRELDGARGLWHINETADDGACLLLAMPASSASNVRTSWDHVQVIGQFYRRSVCYRDGLLRLCRSARQVFSSQPTRLFLHGFYIRGVLIELWAFDRSGLYCSDVFDVQKDFPQFLNIILSYQQMTDYDLGKLSIIETDTGGNYIVLDSVGKLYLESQPIAFRDRLVGTGTTCYRARSPDSNRWSCIVKFKWRWGKERPENELLTLAKEKRVWGAVSLDYYKELESTANLRAGIRWGTHRKFTESSPDEKRESIEEKQREITYNAKGLAEYTEETDNFFQNRILACIVTSPVGRPLHTFRSLSELLQVFCDAIKCHRSLYRDAKILHQDISLGNMIILENQGEDDRDEEKPEGILIDLDSAQKLTEVDTERRITGTRPFMAIGVLKSECHTYRHDLESFLYVFLWTIITNHADNPPETSRLQQWSNGDWNKLAARKSLDMEQETFQNILDEFTPEFHCLKPLVMNLHRILFPLRDGVVWIGTDDSPEAVDSLYDGMIRAFEDALASRLF</sequence>
<gene>
    <name evidence="1" type="ORF">NUW58_g2849</name>
</gene>
<comment type="caution">
    <text evidence="1">The sequence shown here is derived from an EMBL/GenBank/DDBJ whole genome shotgun (WGS) entry which is preliminary data.</text>
</comment>
<proteinExistence type="predicted"/>
<reference evidence="1" key="1">
    <citation type="submission" date="2022-10" db="EMBL/GenBank/DDBJ databases">
        <title>Genome Sequence of Xylaria curta.</title>
        <authorList>
            <person name="Buettner E."/>
        </authorList>
    </citation>
    <scope>NUCLEOTIDE SEQUENCE</scope>
    <source>
        <strain evidence="1">Babe10</strain>
    </source>
</reference>
<dbReference type="Proteomes" id="UP001143856">
    <property type="component" value="Unassembled WGS sequence"/>
</dbReference>
<dbReference type="EMBL" id="JAPDGR010000397">
    <property type="protein sequence ID" value="KAJ2990636.1"/>
    <property type="molecule type" value="Genomic_DNA"/>
</dbReference>
<accession>A0ACC1PE69</accession>
<evidence type="ECO:0000313" key="2">
    <source>
        <dbReference type="Proteomes" id="UP001143856"/>
    </source>
</evidence>
<keyword evidence="2" id="KW-1185">Reference proteome</keyword>
<name>A0ACC1PE69_9PEZI</name>
<organism evidence="1 2">
    <name type="scientific">Xylaria curta</name>
    <dbReference type="NCBI Taxonomy" id="42375"/>
    <lineage>
        <taxon>Eukaryota</taxon>
        <taxon>Fungi</taxon>
        <taxon>Dikarya</taxon>
        <taxon>Ascomycota</taxon>
        <taxon>Pezizomycotina</taxon>
        <taxon>Sordariomycetes</taxon>
        <taxon>Xylariomycetidae</taxon>
        <taxon>Xylariales</taxon>
        <taxon>Xylariaceae</taxon>
        <taxon>Xylaria</taxon>
    </lineage>
</organism>
<protein>
    <submittedName>
        <fullName evidence="1">Uncharacterized protein</fullName>
    </submittedName>
</protein>
<evidence type="ECO:0000313" key="1">
    <source>
        <dbReference type="EMBL" id="KAJ2990636.1"/>
    </source>
</evidence>